<dbReference type="EMBL" id="LXQA011163103">
    <property type="protein sequence ID" value="MCI87320.1"/>
    <property type="molecule type" value="Genomic_DNA"/>
</dbReference>
<sequence length="55" mass="6311">MEQRSSGDDVGADSVAAAEFAAVFCLWWQRFFLHSFPFLLFCLMVSDYDGMGYKF</sequence>
<reference evidence="2 3" key="1">
    <citation type="journal article" date="2018" name="Front. Plant Sci.">
        <title>Red Clover (Trifolium pratense) and Zigzag Clover (T. medium) - A Picture of Genomic Similarities and Differences.</title>
        <authorList>
            <person name="Dluhosova J."/>
            <person name="Istvanek J."/>
            <person name="Nedelnik J."/>
            <person name="Repkova J."/>
        </authorList>
    </citation>
    <scope>NUCLEOTIDE SEQUENCE [LARGE SCALE GENOMIC DNA]</scope>
    <source>
        <strain evidence="3">cv. 10/8</strain>
        <tissue evidence="2">Leaf</tissue>
    </source>
</reference>
<proteinExistence type="predicted"/>
<keyword evidence="3" id="KW-1185">Reference proteome</keyword>
<feature type="transmembrane region" description="Helical" evidence="1">
    <location>
        <begin position="20"/>
        <end position="45"/>
    </location>
</feature>
<evidence type="ECO:0000313" key="2">
    <source>
        <dbReference type="EMBL" id="MCI87320.1"/>
    </source>
</evidence>
<protein>
    <submittedName>
        <fullName evidence="2">Uncharacterized protein</fullName>
    </submittedName>
</protein>
<accession>A0A392VLN7</accession>
<evidence type="ECO:0000313" key="3">
    <source>
        <dbReference type="Proteomes" id="UP000265520"/>
    </source>
</evidence>
<organism evidence="2 3">
    <name type="scientific">Trifolium medium</name>
    <dbReference type="NCBI Taxonomy" id="97028"/>
    <lineage>
        <taxon>Eukaryota</taxon>
        <taxon>Viridiplantae</taxon>
        <taxon>Streptophyta</taxon>
        <taxon>Embryophyta</taxon>
        <taxon>Tracheophyta</taxon>
        <taxon>Spermatophyta</taxon>
        <taxon>Magnoliopsida</taxon>
        <taxon>eudicotyledons</taxon>
        <taxon>Gunneridae</taxon>
        <taxon>Pentapetalae</taxon>
        <taxon>rosids</taxon>
        <taxon>fabids</taxon>
        <taxon>Fabales</taxon>
        <taxon>Fabaceae</taxon>
        <taxon>Papilionoideae</taxon>
        <taxon>50 kb inversion clade</taxon>
        <taxon>NPAAA clade</taxon>
        <taxon>Hologalegina</taxon>
        <taxon>IRL clade</taxon>
        <taxon>Trifolieae</taxon>
        <taxon>Trifolium</taxon>
    </lineage>
</organism>
<name>A0A392VLN7_9FABA</name>
<dbReference type="Proteomes" id="UP000265520">
    <property type="component" value="Unassembled WGS sequence"/>
</dbReference>
<keyword evidence="1" id="KW-1133">Transmembrane helix</keyword>
<evidence type="ECO:0000256" key="1">
    <source>
        <dbReference type="SAM" id="Phobius"/>
    </source>
</evidence>
<comment type="caution">
    <text evidence="2">The sequence shown here is derived from an EMBL/GenBank/DDBJ whole genome shotgun (WGS) entry which is preliminary data.</text>
</comment>
<dbReference type="AlphaFoldDB" id="A0A392VLN7"/>
<keyword evidence="1" id="KW-0812">Transmembrane</keyword>
<keyword evidence="1" id="KW-0472">Membrane</keyword>